<feature type="transmembrane region" description="Helical" evidence="2">
    <location>
        <begin position="59"/>
        <end position="75"/>
    </location>
</feature>
<keyword evidence="2" id="KW-1133">Transmembrane helix</keyword>
<accession>A0A1R4JQ87</accession>
<feature type="transmembrane region" description="Helical" evidence="2">
    <location>
        <begin position="137"/>
        <end position="160"/>
    </location>
</feature>
<evidence type="ECO:0000313" key="5">
    <source>
        <dbReference type="Proteomes" id="UP000196230"/>
    </source>
</evidence>
<dbReference type="Proteomes" id="UP000196230">
    <property type="component" value="Unassembled WGS sequence"/>
</dbReference>
<name>A0A1R4JQ87_9MICC</name>
<dbReference type="AlphaFoldDB" id="A0A1R4JQ87"/>
<protein>
    <submittedName>
        <fullName evidence="3">Uncharacterized protein</fullName>
    </submittedName>
</protein>
<keyword evidence="2" id="KW-0472">Membrane</keyword>
<organism evidence="3 5">
    <name type="scientific">Micrococcus lylae</name>
    <dbReference type="NCBI Taxonomy" id="1273"/>
    <lineage>
        <taxon>Bacteria</taxon>
        <taxon>Bacillati</taxon>
        <taxon>Actinomycetota</taxon>
        <taxon>Actinomycetes</taxon>
        <taxon>Micrococcales</taxon>
        <taxon>Micrococcaceae</taxon>
        <taxon>Micrococcus</taxon>
    </lineage>
</organism>
<reference evidence="4 6" key="2">
    <citation type="submission" date="2019-03" db="EMBL/GenBank/DDBJ databases">
        <title>Reclassification of Micrococcus aloeverae and Micrococcus yunnanensis as later heterotypic synonyms of Micrococcus luteus.</title>
        <authorList>
            <person name="Huang C.-H."/>
        </authorList>
    </citation>
    <scope>NUCLEOTIDE SEQUENCE [LARGE SCALE GENOMIC DNA]</scope>
    <source>
        <strain evidence="4 6">BCRC 12151</strain>
    </source>
</reference>
<dbReference type="Proteomes" id="UP000297477">
    <property type="component" value="Unassembled WGS sequence"/>
</dbReference>
<evidence type="ECO:0000313" key="6">
    <source>
        <dbReference type="Proteomes" id="UP000297477"/>
    </source>
</evidence>
<dbReference type="EMBL" id="FUKP01000065">
    <property type="protein sequence ID" value="SJN33953.1"/>
    <property type="molecule type" value="Genomic_DNA"/>
</dbReference>
<dbReference type="OrthoDB" id="10015830at2"/>
<feature type="transmembrane region" description="Helical" evidence="2">
    <location>
        <begin position="205"/>
        <end position="227"/>
    </location>
</feature>
<evidence type="ECO:0000313" key="4">
    <source>
        <dbReference type="EMBL" id="TFH98802.1"/>
    </source>
</evidence>
<dbReference type="EMBL" id="SPKT01000013">
    <property type="protein sequence ID" value="TFH98802.1"/>
    <property type="molecule type" value="Genomic_DNA"/>
</dbReference>
<feature type="region of interest" description="Disordered" evidence="1">
    <location>
        <begin position="238"/>
        <end position="260"/>
    </location>
</feature>
<feature type="transmembrane region" description="Helical" evidence="2">
    <location>
        <begin position="172"/>
        <end position="193"/>
    </location>
</feature>
<gene>
    <name evidence="4" type="ORF">E4A49_07485</name>
    <name evidence="3" type="ORF">FM125_09835</name>
</gene>
<proteinExistence type="predicted"/>
<keyword evidence="2" id="KW-0812">Transmembrane</keyword>
<dbReference type="RefSeq" id="WP_067189576.1">
    <property type="nucleotide sequence ID" value="NZ_CP126965.1"/>
</dbReference>
<feature type="transmembrane region" description="Helical" evidence="2">
    <location>
        <begin position="27"/>
        <end position="47"/>
    </location>
</feature>
<evidence type="ECO:0000256" key="1">
    <source>
        <dbReference type="SAM" id="MobiDB-lite"/>
    </source>
</evidence>
<keyword evidence="6" id="KW-1185">Reference proteome</keyword>
<sequence>MAVPTRNPEFAPPGKFSWVRAAAKSTLLWALNYGAVAVVMLLCGLSAVTNRSGSPVEPAYALYAWTMMQGFYPLYHRATGASDDYIPQSPRFLRLLLLTQTIGLVSLALVVGPLSRIGAELHEPGSTVALLDTDPTAWSVFMLHALGMLGWPTASALFMLRMTAQPGRLLPGLLVGVPLFLVTFLGGLIGGWFLLGTADVPQGTVLVICGLFGGTGLPVMAGTMLWFRASTAREPLGPPPAKAGMFTGAVQPPSSRPPRS</sequence>
<reference evidence="3 5" key="1">
    <citation type="submission" date="2017-02" db="EMBL/GenBank/DDBJ databases">
        <authorList>
            <person name="Peterson S.W."/>
        </authorList>
    </citation>
    <scope>NUCLEOTIDE SEQUENCE [LARGE SCALE GENOMIC DNA]</scope>
    <source>
        <strain evidence="3 5">2B3F</strain>
    </source>
</reference>
<feature type="transmembrane region" description="Helical" evidence="2">
    <location>
        <begin position="95"/>
        <end position="117"/>
    </location>
</feature>
<evidence type="ECO:0000313" key="3">
    <source>
        <dbReference type="EMBL" id="SJN33953.1"/>
    </source>
</evidence>
<evidence type="ECO:0000256" key="2">
    <source>
        <dbReference type="SAM" id="Phobius"/>
    </source>
</evidence>